<evidence type="ECO:0000256" key="1">
    <source>
        <dbReference type="ARBA" id="ARBA00002190"/>
    </source>
</evidence>
<keyword evidence="5 6" id="KW-0233">DNA recombination</keyword>
<keyword evidence="4 6" id="KW-0238">DNA-binding</keyword>
<comment type="function">
    <text evidence="1 6">Required for the transposition of the insertion element.</text>
</comment>
<evidence type="ECO:0000256" key="3">
    <source>
        <dbReference type="ARBA" id="ARBA00022578"/>
    </source>
</evidence>
<evidence type="ECO:0000256" key="4">
    <source>
        <dbReference type="ARBA" id="ARBA00023125"/>
    </source>
</evidence>
<dbReference type="PANTHER" id="PTHR33217:SF7">
    <property type="entry name" value="TRANSPOSASE FOR INSERTION SEQUENCE ELEMENT IS1081"/>
    <property type="match status" value="1"/>
</dbReference>
<name>A0AAN1Y089_UNVUL</name>
<reference evidence="7 8" key="1">
    <citation type="journal article" date="2022" name="ISME Commun">
        <title>Vulcanimicrobium alpinus gen. nov. sp. nov., the first cultivated representative of the candidate phylum 'Eremiobacterota', is a metabolically versatile aerobic anoxygenic phototroph.</title>
        <authorList>
            <person name="Yabe S."/>
            <person name="Muto K."/>
            <person name="Abe K."/>
            <person name="Yokota A."/>
            <person name="Staudigel H."/>
            <person name="Tebo B.M."/>
        </authorList>
    </citation>
    <scope>NUCLEOTIDE SEQUENCE [LARGE SCALE GENOMIC DNA]</scope>
    <source>
        <strain evidence="7 8">WC8-2</strain>
    </source>
</reference>
<organism evidence="7 8">
    <name type="scientific">Vulcanimicrobium alpinum</name>
    <dbReference type="NCBI Taxonomy" id="3016050"/>
    <lineage>
        <taxon>Bacteria</taxon>
        <taxon>Bacillati</taxon>
        <taxon>Vulcanimicrobiota</taxon>
        <taxon>Vulcanimicrobiia</taxon>
        <taxon>Vulcanimicrobiales</taxon>
        <taxon>Vulcanimicrobiaceae</taxon>
        <taxon>Vulcanimicrobium</taxon>
    </lineage>
</organism>
<evidence type="ECO:0000256" key="5">
    <source>
        <dbReference type="ARBA" id="ARBA00023172"/>
    </source>
</evidence>
<evidence type="ECO:0000256" key="2">
    <source>
        <dbReference type="ARBA" id="ARBA00010961"/>
    </source>
</evidence>
<dbReference type="AlphaFoldDB" id="A0AAN1Y089"/>
<dbReference type="GO" id="GO:0003677">
    <property type="term" value="F:DNA binding"/>
    <property type="evidence" value="ECO:0007669"/>
    <property type="project" value="UniProtKB-UniRule"/>
</dbReference>
<dbReference type="Proteomes" id="UP001317532">
    <property type="component" value="Chromosome"/>
</dbReference>
<evidence type="ECO:0000313" key="7">
    <source>
        <dbReference type="EMBL" id="BDE08259.1"/>
    </source>
</evidence>
<dbReference type="KEGG" id="vab:WPS_35350"/>
<keyword evidence="8" id="KW-1185">Reference proteome</keyword>
<dbReference type="PANTHER" id="PTHR33217">
    <property type="entry name" value="TRANSPOSASE FOR INSERTION SEQUENCE ELEMENT IS1081"/>
    <property type="match status" value="1"/>
</dbReference>
<sequence length="374" mass="41557">MAKPSIALSELVEKGGDVDFVREMLQYAGQRIMEIDVEELCGLPYGERGPGRQNARNGFRERQWETRSGTIGLRIPKLRKGSYFPAFLEPRRTAEKALTAVIQEAYIQGISTRSVDELVKAMGMTGISKSQVSRLCEEIDERVNAFLTRPIEGDWPYLWIDATYVKTRSGGRIVSVAVILAVGVNTDGTRELLGLAVGPSEAEPFWIDFLRSLSRRGLRGVKLVISDSHVGLKAAIAKVFKATWQRCRVHFMRNALAHAGKGQRQMVLALINTVFAQETAEAAHEQWRIVSEQLRQKFPKLAAMMDDAENDVLAYMDFPKAHRKQIASTNPLERVNAEIKRRTDVVGIFPNDAAIVRLVGAGRVPIIDVNSAGG</sequence>
<dbReference type="GO" id="GO:0004803">
    <property type="term" value="F:transposase activity"/>
    <property type="evidence" value="ECO:0007669"/>
    <property type="project" value="UniProtKB-UniRule"/>
</dbReference>
<dbReference type="EMBL" id="AP025523">
    <property type="protein sequence ID" value="BDE08259.1"/>
    <property type="molecule type" value="Genomic_DNA"/>
</dbReference>
<proteinExistence type="inferred from homology"/>
<dbReference type="NCBIfam" id="NF033543">
    <property type="entry name" value="transpos_IS256"/>
    <property type="match status" value="1"/>
</dbReference>
<evidence type="ECO:0000256" key="6">
    <source>
        <dbReference type="RuleBase" id="RU365089"/>
    </source>
</evidence>
<dbReference type="Pfam" id="PF00872">
    <property type="entry name" value="Transposase_mut"/>
    <property type="match status" value="1"/>
</dbReference>
<accession>A0AAN1Y089</accession>
<dbReference type="InterPro" id="IPR001207">
    <property type="entry name" value="Transposase_mutator"/>
</dbReference>
<dbReference type="GO" id="GO:0006313">
    <property type="term" value="P:DNA transposition"/>
    <property type="evidence" value="ECO:0007669"/>
    <property type="project" value="UniProtKB-UniRule"/>
</dbReference>
<protein>
    <recommendedName>
        <fullName evidence="6">Mutator family transposase</fullName>
    </recommendedName>
</protein>
<comment type="similarity">
    <text evidence="2 6">Belongs to the transposase mutator family.</text>
</comment>
<keyword evidence="3 6" id="KW-0815">Transposition</keyword>
<evidence type="ECO:0000313" key="8">
    <source>
        <dbReference type="Proteomes" id="UP001317532"/>
    </source>
</evidence>
<keyword evidence="6" id="KW-0814">Transposable element</keyword>
<gene>
    <name evidence="7" type="ORF">WPS_35350</name>
</gene>